<name>A0A5B7JIT2_PORTR</name>
<proteinExistence type="predicted"/>
<dbReference type="Proteomes" id="UP000324222">
    <property type="component" value="Unassembled WGS sequence"/>
</dbReference>
<dbReference type="EMBL" id="VSRR010106780">
    <property type="protein sequence ID" value="MPC96640.1"/>
    <property type="molecule type" value="Genomic_DNA"/>
</dbReference>
<evidence type="ECO:0000313" key="2">
    <source>
        <dbReference type="Proteomes" id="UP000324222"/>
    </source>
</evidence>
<organism evidence="1 2">
    <name type="scientific">Portunus trituberculatus</name>
    <name type="common">Swimming crab</name>
    <name type="synonym">Neptunus trituberculatus</name>
    <dbReference type="NCBI Taxonomy" id="210409"/>
    <lineage>
        <taxon>Eukaryota</taxon>
        <taxon>Metazoa</taxon>
        <taxon>Ecdysozoa</taxon>
        <taxon>Arthropoda</taxon>
        <taxon>Crustacea</taxon>
        <taxon>Multicrustacea</taxon>
        <taxon>Malacostraca</taxon>
        <taxon>Eumalacostraca</taxon>
        <taxon>Eucarida</taxon>
        <taxon>Decapoda</taxon>
        <taxon>Pleocyemata</taxon>
        <taxon>Brachyura</taxon>
        <taxon>Eubrachyura</taxon>
        <taxon>Portunoidea</taxon>
        <taxon>Portunidae</taxon>
        <taxon>Portuninae</taxon>
        <taxon>Portunus</taxon>
    </lineage>
</organism>
<keyword evidence="2" id="KW-1185">Reference proteome</keyword>
<comment type="caution">
    <text evidence="1">The sequence shown here is derived from an EMBL/GenBank/DDBJ whole genome shotgun (WGS) entry which is preliminary data.</text>
</comment>
<accession>A0A5B7JIT2</accession>
<evidence type="ECO:0000313" key="1">
    <source>
        <dbReference type="EMBL" id="MPC96640.1"/>
    </source>
</evidence>
<sequence length="76" mass="8451">MNDLRPQLTGPDSGRQLRAKSQEDFGFEIWEPLPQVNALPNLGTWPGFEPVHLRTLGPTKSARSHCTTTAPNVKLQ</sequence>
<reference evidence="1 2" key="1">
    <citation type="submission" date="2019-05" db="EMBL/GenBank/DDBJ databases">
        <title>Another draft genome of Portunus trituberculatus and its Hox gene families provides insights of decapod evolution.</title>
        <authorList>
            <person name="Jeong J.-H."/>
            <person name="Song I."/>
            <person name="Kim S."/>
            <person name="Choi T."/>
            <person name="Kim D."/>
            <person name="Ryu S."/>
            <person name="Kim W."/>
        </authorList>
    </citation>
    <scope>NUCLEOTIDE SEQUENCE [LARGE SCALE GENOMIC DNA]</scope>
    <source>
        <tissue evidence="1">Muscle</tissue>
    </source>
</reference>
<dbReference type="AlphaFoldDB" id="A0A5B7JIT2"/>
<protein>
    <submittedName>
        <fullName evidence="1">Uncharacterized protein</fullName>
    </submittedName>
</protein>
<gene>
    <name evidence="1" type="ORF">E2C01_091910</name>
</gene>